<dbReference type="Proteomes" id="UP000828390">
    <property type="component" value="Unassembled WGS sequence"/>
</dbReference>
<dbReference type="InterPro" id="IPR056564">
    <property type="entry name" value="Ig-like_KY"/>
</dbReference>
<dbReference type="Pfam" id="PF23265">
    <property type="entry name" value="Ig-like_KY"/>
    <property type="match status" value="1"/>
</dbReference>
<dbReference type="AlphaFoldDB" id="A0A9D4LNA1"/>
<dbReference type="PANTHER" id="PTHR47020">
    <property type="entry name" value="HILLARIN"/>
    <property type="match status" value="1"/>
</dbReference>
<proteinExistence type="predicted"/>
<comment type="caution">
    <text evidence="2">The sequence shown here is derived from an EMBL/GenBank/DDBJ whole genome shotgun (WGS) entry which is preliminary data.</text>
</comment>
<dbReference type="PANTHER" id="PTHR47020:SF1">
    <property type="entry name" value="HILLARIN"/>
    <property type="match status" value="1"/>
</dbReference>
<evidence type="ECO:0000313" key="2">
    <source>
        <dbReference type="EMBL" id="KAH3861175.1"/>
    </source>
</evidence>
<accession>A0A9D4LNA1</accession>
<dbReference type="InterPro" id="IPR053041">
    <property type="entry name" value="Transglut-like_Superfamily_Mod"/>
</dbReference>
<gene>
    <name evidence="2" type="ORF">DPMN_024103</name>
</gene>
<sequence>MNDEIELTLKSQNRLLFKARLSHFDGMWIREKTNATFSKSKNGMGLISVHRPIVGKYRLDIFAKHFSDEGSFLQVAVYCITCNIVKDSTFEFPMVYSSDHTNQCEIMQPRNARLPVNSEVMFEIRAPHMKAVSINQKMLEGNCGTFRGAIMTKNKGLAYNVNAVFFVGSITQFKGMFQFYTV</sequence>
<protein>
    <recommendedName>
        <fullName evidence="1">KY-like immunoglobulin-like domain-containing protein</fullName>
    </recommendedName>
</protein>
<evidence type="ECO:0000313" key="3">
    <source>
        <dbReference type="Proteomes" id="UP000828390"/>
    </source>
</evidence>
<evidence type="ECO:0000259" key="1">
    <source>
        <dbReference type="Pfam" id="PF23265"/>
    </source>
</evidence>
<reference evidence="2" key="1">
    <citation type="journal article" date="2019" name="bioRxiv">
        <title>The Genome of the Zebra Mussel, Dreissena polymorpha: A Resource for Invasive Species Research.</title>
        <authorList>
            <person name="McCartney M.A."/>
            <person name="Auch B."/>
            <person name="Kono T."/>
            <person name="Mallez S."/>
            <person name="Zhang Y."/>
            <person name="Obille A."/>
            <person name="Becker A."/>
            <person name="Abrahante J.E."/>
            <person name="Garbe J."/>
            <person name="Badalamenti J.P."/>
            <person name="Herman A."/>
            <person name="Mangelson H."/>
            <person name="Liachko I."/>
            <person name="Sullivan S."/>
            <person name="Sone E.D."/>
            <person name="Koren S."/>
            <person name="Silverstein K.A.T."/>
            <person name="Beckman K.B."/>
            <person name="Gohl D.M."/>
        </authorList>
    </citation>
    <scope>NUCLEOTIDE SEQUENCE</scope>
    <source>
        <strain evidence="2">Duluth1</strain>
        <tissue evidence="2">Whole animal</tissue>
    </source>
</reference>
<keyword evidence="3" id="KW-1185">Reference proteome</keyword>
<dbReference type="EMBL" id="JAIWYP010000002">
    <property type="protein sequence ID" value="KAH3861175.1"/>
    <property type="molecule type" value="Genomic_DNA"/>
</dbReference>
<name>A0A9D4LNA1_DREPO</name>
<reference evidence="2" key="2">
    <citation type="submission" date="2020-11" db="EMBL/GenBank/DDBJ databases">
        <authorList>
            <person name="McCartney M.A."/>
            <person name="Auch B."/>
            <person name="Kono T."/>
            <person name="Mallez S."/>
            <person name="Becker A."/>
            <person name="Gohl D.M."/>
            <person name="Silverstein K.A.T."/>
            <person name="Koren S."/>
            <person name="Bechman K.B."/>
            <person name="Herman A."/>
            <person name="Abrahante J.E."/>
            <person name="Garbe J."/>
        </authorList>
    </citation>
    <scope>NUCLEOTIDE SEQUENCE</scope>
    <source>
        <strain evidence="2">Duluth1</strain>
        <tissue evidence="2">Whole animal</tissue>
    </source>
</reference>
<feature type="domain" description="KY-like immunoglobulin-like" evidence="1">
    <location>
        <begin position="2"/>
        <end position="90"/>
    </location>
</feature>
<organism evidence="2 3">
    <name type="scientific">Dreissena polymorpha</name>
    <name type="common">Zebra mussel</name>
    <name type="synonym">Mytilus polymorpha</name>
    <dbReference type="NCBI Taxonomy" id="45954"/>
    <lineage>
        <taxon>Eukaryota</taxon>
        <taxon>Metazoa</taxon>
        <taxon>Spiralia</taxon>
        <taxon>Lophotrochozoa</taxon>
        <taxon>Mollusca</taxon>
        <taxon>Bivalvia</taxon>
        <taxon>Autobranchia</taxon>
        <taxon>Heteroconchia</taxon>
        <taxon>Euheterodonta</taxon>
        <taxon>Imparidentia</taxon>
        <taxon>Neoheterodontei</taxon>
        <taxon>Myida</taxon>
        <taxon>Dreissenoidea</taxon>
        <taxon>Dreissenidae</taxon>
        <taxon>Dreissena</taxon>
    </lineage>
</organism>